<evidence type="ECO:0000313" key="2">
    <source>
        <dbReference type="EMBL" id="ORY61565.1"/>
    </source>
</evidence>
<dbReference type="AlphaFoldDB" id="A0A1Y2DSB7"/>
<proteinExistence type="predicted"/>
<reference evidence="2 3" key="1">
    <citation type="submission" date="2016-07" db="EMBL/GenBank/DDBJ databases">
        <title>Pervasive Adenine N6-methylation of Active Genes in Fungi.</title>
        <authorList>
            <consortium name="DOE Joint Genome Institute"/>
            <person name="Mondo S.J."/>
            <person name="Dannebaum R.O."/>
            <person name="Kuo R.C."/>
            <person name="Labutti K."/>
            <person name="Haridas S."/>
            <person name="Kuo A."/>
            <person name="Salamov A."/>
            <person name="Ahrendt S.R."/>
            <person name="Lipzen A."/>
            <person name="Sullivan W."/>
            <person name="Andreopoulos W.B."/>
            <person name="Clum A."/>
            <person name="Lindquist E."/>
            <person name="Daum C."/>
            <person name="Ramamoorthy G.K."/>
            <person name="Gryganskyi A."/>
            <person name="Culley D."/>
            <person name="Magnuson J.K."/>
            <person name="James T.Y."/>
            <person name="O'Malley M.A."/>
            <person name="Stajich J.E."/>
            <person name="Spatafora J.W."/>
            <person name="Visel A."/>
            <person name="Grigoriev I.V."/>
        </authorList>
    </citation>
    <scope>NUCLEOTIDE SEQUENCE [LARGE SCALE GENOMIC DNA]</scope>
    <source>
        <strain evidence="2 3">CBS 129021</strain>
    </source>
</reference>
<dbReference type="PANTHER" id="PTHR36854:SF1">
    <property type="entry name" value="TRANSMEMBRANE PROTEIN"/>
    <property type="match status" value="1"/>
</dbReference>
<gene>
    <name evidence="2" type="ORF">BCR38DRAFT_347958</name>
</gene>
<dbReference type="Proteomes" id="UP000193689">
    <property type="component" value="Unassembled WGS sequence"/>
</dbReference>
<keyword evidence="1" id="KW-0472">Membrane</keyword>
<accession>A0A1Y2DSB7</accession>
<comment type="caution">
    <text evidence="2">The sequence shown here is derived from an EMBL/GenBank/DDBJ whole genome shotgun (WGS) entry which is preliminary data.</text>
</comment>
<dbReference type="OrthoDB" id="2142503at2759"/>
<evidence type="ECO:0000313" key="3">
    <source>
        <dbReference type="Proteomes" id="UP000193689"/>
    </source>
</evidence>
<keyword evidence="1" id="KW-1133">Transmembrane helix</keyword>
<feature type="non-terminal residue" evidence="2">
    <location>
        <position position="1"/>
    </location>
</feature>
<feature type="transmembrane region" description="Helical" evidence="1">
    <location>
        <begin position="81"/>
        <end position="99"/>
    </location>
</feature>
<dbReference type="GeneID" id="63772597"/>
<keyword evidence="3" id="KW-1185">Reference proteome</keyword>
<evidence type="ECO:0000256" key="1">
    <source>
        <dbReference type="SAM" id="Phobius"/>
    </source>
</evidence>
<keyword evidence="1" id="KW-0812">Transmembrane</keyword>
<dbReference type="EMBL" id="MCFJ01000010">
    <property type="protein sequence ID" value="ORY61565.1"/>
    <property type="molecule type" value="Genomic_DNA"/>
</dbReference>
<dbReference type="InParanoid" id="A0A1Y2DSB7"/>
<protein>
    <submittedName>
        <fullName evidence="2">Uncharacterized protein</fullName>
    </submittedName>
</protein>
<dbReference type="RefSeq" id="XP_040713642.1">
    <property type="nucleotide sequence ID" value="XM_040856385.1"/>
</dbReference>
<sequence length="141" mass="15019">AAPTFCKCTCFTNSTIIRLGPQDSSSSSSPSSALSKRAASASCTQCNRAFCIQNQLPICKDAAEKDILTMCFQRDSRKDQIIVWGFLLGTAGLLGWAAVKRVVEMRDEKQNMGVAGMGLPSPGRAPAGNRGTYVPVGEGER</sequence>
<organism evidence="2 3">
    <name type="scientific">Pseudomassariella vexata</name>
    <dbReference type="NCBI Taxonomy" id="1141098"/>
    <lineage>
        <taxon>Eukaryota</taxon>
        <taxon>Fungi</taxon>
        <taxon>Dikarya</taxon>
        <taxon>Ascomycota</taxon>
        <taxon>Pezizomycotina</taxon>
        <taxon>Sordariomycetes</taxon>
        <taxon>Xylariomycetidae</taxon>
        <taxon>Amphisphaeriales</taxon>
        <taxon>Pseudomassariaceae</taxon>
        <taxon>Pseudomassariella</taxon>
    </lineage>
</organism>
<dbReference type="PANTHER" id="PTHR36854">
    <property type="entry name" value="CHROMOSOME 9, WHOLE GENOME SHOTGUN SEQUENCE"/>
    <property type="match status" value="1"/>
</dbReference>
<name>A0A1Y2DSB7_9PEZI</name>